<feature type="domain" description="Protein kinase" evidence="7">
    <location>
        <begin position="17"/>
        <end position="262"/>
    </location>
</feature>
<name>A0ABW2PEC9_9ACTN</name>
<dbReference type="InterPro" id="IPR011044">
    <property type="entry name" value="Quino_amine_DH_bsu"/>
</dbReference>
<dbReference type="Pfam" id="PF00069">
    <property type="entry name" value="Pkinase"/>
    <property type="match status" value="1"/>
</dbReference>
<evidence type="ECO:0000256" key="5">
    <source>
        <dbReference type="SAM" id="MobiDB-lite"/>
    </source>
</evidence>
<dbReference type="InterPro" id="IPR008271">
    <property type="entry name" value="Ser/Thr_kinase_AS"/>
</dbReference>
<keyword evidence="8" id="KW-0723">Serine/threonine-protein kinase</keyword>
<dbReference type="InterPro" id="IPR011009">
    <property type="entry name" value="Kinase-like_dom_sf"/>
</dbReference>
<comment type="caution">
    <text evidence="8">The sequence shown here is derived from an EMBL/GenBank/DDBJ whole genome shotgun (WGS) entry which is preliminary data.</text>
</comment>
<sequence>MALSPLTPSDPQRLGGYWLAGRLGAGGQGVVYEAYGEQGERVAVKVPRLDDPASRARLAKEAVAAQRVASFCTARVLEARTDVPEPFIVSEYVAGPNLRQVIGRTGPYEGDLLLRLAIGVATALTAIHQVGIVHRDLKPDNIILGPDGPRVIDFGVARQLGAPGTTTGPIMGTPNYMAPELFAGREASAAADIWAFGLTVLFAATGHDVVPERDPFAVVTKVLDLRPDVGVLADPLRSVVAGALAREAEARPSARALLLTLLGGMAGMGGAVDGSDGDPLLADGGVVAAEVRPPDAARAGEPDLGTLAEELYQELSERERAVAPEVFLRMVGASEDGEETIRHVPREELPGVSGDGPAATLLGVYGAAGLVVETGAAFTLAHPALIQAWPRLREWVAEDRDGLPVHRRLTEAARAWDRLGRKPGDLLHGSGLDRALRWAAAGRRHVTLIPLEREYLEAAATLARRTSRRRGMLAAALAVLLVLALAGGGLAEYLRRVANRERDEASARSLAVRAADLRQRDPRLAMLMSVAAYRLAPALPQSLGALHDSRSQPVTDAFTDPDVTAGTVYACGPGGRTLVAVRAGQVTVWDVRARRAARRFSGVGTSVVKAALRPDGKVLALQDDGGVRLWDLAAGTAIGNRFAGGAARGDLGELRFDPTGRLLAVPEGRGGSGAAVWWDLARHEKIRAGSGAGVDAVNADGTLGVVHSTGRGRAELWDLTTGRRVPAGWLPEKKNVRDVEFGQDGRTLAVTESLPEVRGVKLLLRRARTGAPLKADGAGPVGDAIAFGYGDRFVALWGPRELVVLRLADGQIVAQREPGVEIADLWFDETDHALRVLSSYGAVTTLDLAPLLDRPVLPGSSEGGKALLGPGGRVLALYDGEAVRLWDVRAGRTIGRPVALENPSYTLPALAFSRDGGRLAIGGLVRLGVPGAPETAEVSSAPTPPTGSVAPRGPVGTGGREERRPGGALPVAARAGVVIVDTSDGSVTTSYPVADREAQGVTGLAFSPDGATLAVAPDHLGPAGPLELWDLGRRRAVVVPQVAGSARMAYRPDGRLLVAGVDTELSLVDPARRTRLPRPGGTGSLAAGPYAFSPDGRRVAIGAETTRLSIWDADFRAPTGQAFPEAGEGGIATAVWSPDGRTIATYGSGDRVRLWEVSSRLPLGLVFDGLTREGFQGQASMAFGEDGRTLVSATPDGVVRRYPLDGDRIASQVCARAGGRPAPQEWRRQVGEVAYTDVCG</sequence>
<dbReference type="InterPro" id="IPR000719">
    <property type="entry name" value="Prot_kinase_dom"/>
</dbReference>
<dbReference type="SUPFAM" id="SSF56112">
    <property type="entry name" value="Protein kinase-like (PK-like)"/>
    <property type="match status" value="1"/>
</dbReference>
<dbReference type="Gene3D" id="1.10.510.10">
    <property type="entry name" value="Transferase(Phosphotransferase) domain 1"/>
    <property type="match status" value="1"/>
</dbReference>
<dbReference type="SUPFAM" id="SSF50969">
    <property type="entry name" value="YVTN repeat-like/Quinoprotein amine dehydrogenase"/>
    <property type="match status" value="1"/>
</dbReference>
<dbReference type="RefSeq" id="WP_380830560.1">
    <property type="nucleotide sequence ID" value="NZ_JBHTCG010000031.1"/>
</dbReference>
<evidence type="ECO:0000256" key="4">
    <source>
        <dbReference type="ARBA" id="ARBA00022840"/>
    </source>
</evidence>
<dbReference type="Gene3D" id="3.30.200.20">
    <property type="entry name" value="Phosphorylase Kinase, domain 1"/>
    <property type="match status" value="1"/>
</dbReference>
<proteinExistence type="predicted"/>
<dbReference type="SMART" id="SM00320">
    <property type="entry name" value="WD40"/>
    <property type="match status" value="5"/>
</dbReference>
<evidence type="ECO:0000256" key="2">
    <source>
        <dbReference type="ARBA" id="ARBA00022741"/>
    </source>
</evidence>
<dbReference type="GO" id="GO:0004674">
    <property type="term" value="F:protein serine/threonine kinase activity"/>
    <property type="evidence" value="ECO:0007669"/>
    <property type="project" value="UniProtKB-KW"/>
</dbReference>
<dbReference type="PROSITE" id="PS50011">
    <property type="entry name" value="PROTEIN_KINASE_DOM"/>
    <property type="match status" value="1"/>
</dbReference>
<feature type="transmembrane region" description="Helical" evidence="6">
    <location>
        <begin position="472"/>
        <end position="494"/>
    </location>
</feature>
<dbReference type="InterPro" id="IPR015943">
    <property type="entry name" value="WD40/YVTN_repeat-like_dom_sf"/>
</dbReference>
<keyword evidence="1" id="KW-0808">Transferase</keyword>
<feature type="region of interest" description="Disordered" evidence="5">
    <location>
        <begin position="933"/>
        <end position="966"/>
    </location>
</feature>
<evidence type="ECO:0000313" key="8">
    <source>
        <dbReference type="EMBL" id="MFC7386842.1"/>
    </source>
</evidence>
<dbReference type="PANTHER" id="PTHR43289:SF34">
    <property type="entry name" value="SERINE_THREONINE-PROTEIN KINASE YBDM-RELATED"/>
    <property type="match status" value="1"/>
</dbReference>
<dbReference type="CDD" id="cd14014">
    <property type="entry name" value="STKc_PknB_like"/>
    <property type="match status" value="1"/>
</dbReference>
<dbReference type="Pfam" id="PF20703">
    <property type="entry name" value="nSTAND1"/>
    <property type="match status" value="1"/>
</dbReference>
<keyword evidence="6" id="KW-0472">Membrane</keyword>
<evidence type="ECO:0000256" key="6">
    <source>
        <dbReference type="SAM" id="Phobius"/>
    </source>
</evidence>
<evidence type="ECO:0000256" key="1">
    <source>
        <dbReference type="ARBA" id="ARBA00022679"/>
    </source>
</evidence>
<dbReference type="PANTHER" id="PTHR43289">
    <property type="entry name" value="MITOGEN-ACTIVATED PROTEIN KINASE KINASE KINASE 20-RELATED"/>
    <property type="match status" value="1"/>
</dbReference>
<dbReference type="SMART" id="SM00220">
    <property type="entry name" value="S_TKc"/>
    <property type="match status" value="1"/>
</dbReference>
<dbReference type="PROSITE" id="PS00108">
    <property type="entry name" value="PROTEIN_KINASE_ST"/>
    <property type="match status" value="1"/>
</dbReference>
<dbReference type="InterPro" id="IPR001680">
    <property type="entry name" value="WD40_rpt"/>
</dbReference>
<reference evidence="9" key="1">
    <citation type="journal article" date="2019" name="Int. J. Syst. Evol. Microbiol.">
        <title>The Global Catalogue of Microorganisms (GCM) 10K type strain sequencing project: providing services to taxonomists for standard genome sequencing and annotation.</title>
        <authorList>
            <consortium name="The Broad Institute Genomics Platform"/>
            <consortium name="The Broad Institute Genome Sequencing Center for Infectious Disease"/>
            <person name="Wu L."/>
            <person name="Ma J."/>
        </authorList>
    </citation>
    <scope>NUCLEOTIDE SEQUENCE [LARGE SCALE GENOMIC DNA]</scope>
    <source>
        <strain evidence="9">CECT 7649</strain>
    </source>
</reference>
<keyword evidence="6" id="KW-1133">Transmembrane helix</keyword>
<keyword evidence="3 8" id="KW-0418">Kinase</keyword>
<evidence type="ECO:0000259" key="7">
    <source>
        <dbReference type="PROSITE" id="PS50011"/>
    </source>
</evidence>
<keyword evidence="6" id="KW-0812">Transmembrane</keyword>
<keyword evidence="9" id="KW-1185">Reference proteome</keyword>
<organism evidence="8 9">
    <name type="scientific">Sphaerisporangium rhizosphaerae</name>
    <dbReference type="NCBI Taxonomy" id="2269375"/>
    <lineage>
        <taxon>Bacteria</taxon>
        <taxon>Bacillati</taxon>
        <taxon>Actinomycetota</taxon>
        <taxon>Actinomycetes</taxon>
        <taxon>Streptosporangiales</taxon>
        <taxon>Streptosporangiaceae</taxon>
        <taxon>Sphaerisporangium</taxon>
    </lineage>
</organism>
<dbReference type="Proteomes" id="UP001596496">
    <property type="component" value="Unassembled WGS sequence"/>
</dbReference>
<dbReference type="EMBL" id="JBHTCG010000031">
    <property type="protein sequence ID" value="MFC7386842.1"/>
    <property type="molecule type" value="Genomic_DNA"/>
</dbReference>
<keyword evidence="4" id="KW-0067">ATP-binding</keyword>
<evidence type="ECO:0000313" key="9">
    <source>
        <dbReference type="Proteomes" id="UP001596496"/>
    </source>
</evidence>
<dbReference type="Gene3D" id="2.130.10.10">
    <property type="entry name" value="YVTN repeat-like/Quinoprotein amine dehydrogenase"/>
    <property type="match status" value="3"/>
</dbReference>
<evidence type="ECO:0000256" key="3">
    <source>
        <dbReference type="ARBA" id="ARBA00022777"/>
    </source>
</evidence>
<dbReference type="InterPro" id="IPR049052">
    <property type="entry name" value="nSTAND1"/>
</dbReference>
<accession>A0ABW2PEC9</accession>
<protein>
    <submittedName>
        <fullName evidence="8">WD40 repeat domain-containing serine/threonine protein kinase</fullName>
    </submittedName>
</protein>
<keyword evidence="2" id="KW-0547">Nucleotide-binding</keyword>
<dbReference type="SUPFAM" id="SSF82171">
    <property type="entry name" value="DPP6 N-terminal domain-like"/>
    <property type="match status" value="1"/>
</dbReference>
<gene>
    <name evidence="8" type="ORF">ACFQSB_31850</name>
</gene>